<keyword evidence="2 4" id="KW-0863">Zinc-finger</keyword>
<feature type="domain" description="SWIM-type" evidence="6">
    <location>
        <begin position="1"/>
        <end position="29"/>
    </location>
</feature>
<feature type="region of interest" description="Disordered" evidence="5">
    <location>
        <begin position="70"/>
        <end position="104"/>
    </location>
</feature>
<dbReference type="AlphaFoldDB" id="A0AAW2IJ01"/>
<feature type="compositionally biased region" description="Polar residues" evidence="5">
    <location>
        <begin position="92"/>
        <end position="104"/>
    </location>
</feature>
<feature type="region of interest" description="Disordered" evidence="5">
    <location>
        <begin position="131"/>
        <end position="158"/>
    </location>
</feature>
<feature type="compositionally biased region" description="Polar residues" evidence="5">
    <location>
        <begin position="143"/>
        <end position="158"/>
    </location>
</feature>
<feature type="compositionally biased region" description="Basic residues" evidence="5">
    <location>
        <begin position="73"/>
        <end position="88"/>
    </location>
</feature>
<feature type="non-terminal residue" evidence="7">
    <location>
        <position position="1"/>
    </location>
</feature>
<organism evidence="7">
    <name type="scientific">Sesamum angustifolium</name>
    <dbReference type="NCBI Taxonomy" id="2727405"/>
    <lineage>
        <taxon>Eukaryota</taxon>
        <taxon>Viridiplantae</taxon>
        <taxon>Streptophyta</taxon>
        <taxon>Embryophyta</taxon>
        <taxon>Tracheophyta</taxon>
        <taxon>Spermatophyta</taxon>
        <taxon>Magnoliopsida</taxon>
        <taxon>eudicotyledons</taxon>
        <taxon>Gunneridae</taxon>
        <taxon>Pentapetalae</taxon>
        <taxon>asterids</taxon>
        <taxon>lamiids</taxon>
        <taxon>Lamiales</taxon>
        <taxon>Pedaliaceae</taxon>
        <taxon>Sesamum</taxon>
    </lineage>
</organism>
<evidence type="ECO:0000256" key="5">
    <source>
        <dbReference type="SAM" id="MobiDB-lite"/>
    </source>
</evidence>
<sequence length="158" mass="17923">FREETCSCGIFQLTGYPCCHACAEIGSKRARLDDYVVDFYKKLVYLKVYTDMIHAVPGAKDYIKSSFQPFKPPKIKKKMGRPKKLRRKGPNELQSNTSTRKGLTHTCSKCLQTGHNKGNCKNESHPKSKFFKANVAEHEEIPQGSQARPSAKSNKLQR</sequence>
<dbReference type="PROSITE" id="PS50966">
    <property type="entry name" value="ZF_SWIM"/>
    <property type="match status" value="1"/>
</dbReference>
<evidence type="ECO:0000256" key="4">
    <source>
        <dbReference type="PROSITE-ProRule" id="PRU00325"/>
    </source>
</evidence>
<comment type="caution">
    <text evidence="7">The sequence shown here is derived from an EMBL/GenBank/DDBJ whole genome shotgun (WGS) entry which is preliminary data.</text>
</comment>
<protein>
    <recommendedName>
        <fullName evidence="6">SWIM-type domain-containing protein</fullName>
    </recommendedName>
</protein>
<name>A0AAW2IJ01_9LAMI</name>
<dbReference type="InterPro" id="IPR007527">
    <property type="entry name" value="Znf_SWIM"/>
</dbReference>
<dbReference type="SMART" id="SM00575">
    <property type="entry name" value="ZnF_PMZ"/>
    <property type="match status" value="1"/>
</dbReference>
<evidence type="ECO:0000256" key="3">
    <source>
        <dbReference type="ARBA" id="ARBA00022833"/>
    </source>
</evidence>
<reference evidence="7" key="1">
    <citation type="submission" date="2020-06" db="EMBL/GenBank/DDBJ databases">
        <authorList>
            <person name="Li T."/>
            <person name="Hu X."/>
            <person name="Zhang T."/>
            <person name="Song X."/>
            <person name="Zhang H."/>
            <person name="Dai N."/>
            <person name="Sheng W."/>
            <person name="Hou X."/>
            <person name="Wei L."/>
        </authorList>
    </citation>
    <scope>NUCLEOTIDE SEQUENCE</scope>
    <source>
        <strain evidence="7">G01</strain>
        <tissue evidence="7">Leaf</tissue>
    </source>
</reference>
<keyword evidence="3" id="KW-0862">Zinc</keyword>
<evidence type="ECO:0000256" key="1">
    <source>
        <dbReference type="ARBA" id="ARBA00022723"/>
    </source>
</evidence>
<evidence type="ECO:0000256" key="2">
    <source>
        <dbReference type="ARBA" id="ARBA00022771"/>
    </source>
</evidence>
<reference evidence="7" key="2">
    <citation type="journal article" date="2024" name="Plant">
        <title>Genomic evolution and insights into agronomic trait innovations of Sesamum species.</title>
        <authorList>
            <person name="Miao H."/>
            <person name="Wang L."/>
            <person name="Qu L."/>
            <person name="Liu H."/>
            <person name="Sun Y."/>
            <person name="Le M."/>
            <person name="Wang Q."/>
            <person name="Wei S."/>
            <person name="Zheng Y."/>
            <person name="Lin W."/>
            <person name="Duan Y."/>
            <person name="Cao H."/>
            <person name="Xiong S."/>
            <person name="Wang X."/>
            <person name="Wei L."/>
            <person name="Li C."/>
            <person name="Ma Q."/>
            <person name="Ju M."/>
            <person name="Zhao R."/>
            <person name="Li G."/>
            <person name="Mu C."/>
            <person name="Tian Q."/>
            <person name="Mei H."/>
            <person name="Zhang T."/>
            <person name="Gao T."/>
            <person name="Zhang H."/>
        </authorList>
    </citation>
    <scope>NUCLEOTIDE SEQUENCE</scope>
    <source>
        <strain evidence="7">G01</strain>
    </source>
</reference>
<dbReference type="GO" id="GO:0008270">
    <property type="term" value="F:zinc ion binding"/>
    <property type="evidence" value="ECO:0007669"/>
    <property type="project" value="UniProtKB-KW"/>
</dbReference>
<dbReference type="InterPro" id="IPR006564">
    <property type="entry name" value="Znf_PMZ"/>
</dbReference>
<evidence type="ECO:0000313" key="7">
    <source>
        <dbReference type="EMBL" id="KAL0282090.1"/>
    </source>
</evidence>
<gene>
    <name evidence="7" type="ORF">Sangu_2970600</name>
</gene>
<evidence type="ECO:0000259" key="6">
    <source>
        <dbReference type="PROSITE" id="PS50966"/>
    </source>
</evidence>
<dbReference type="EMBL" id="JACGWK010001849">
    <property type="protein sequence ID" value="KAL0282090.1"/>
    <property type="molecule type" value="Genomic_DNA"/>
</dbReference>
<accession>A0AAW2IJ01</accession>
<proteinExistence type="predicted"/>
<keyword evidence="1" id="KW-0479">Metal-binding</keyword>
<dbReference type="Pfam" id="PF04434">
    <property type="entry name" value="SWIM"/>
    <property type="match status" value="1"/>
</dbReference>